<evidence type="ECO:0000256" key="1">
    <source>
        <dbReference type="ARBA" id="ARBA00004236"/>
    </source>
</evidence>
<dbReference type="PANTHER" id="PTHR42987:SF4">
    <property type="entry name" value="PROTEASE SOHB-RELATED"/>
    <property type="match status" value="1"/>
</dbReference>
<dbReference type="CDD" id="cd07023">
    <property type="entry name" value="S49_Sppa_N_C"/>
    <property type="match status" value="1"/>
</dbReference>
<dbReference type="Gene3D" id="3.90.226.10">
    <property type="entry name" value="2-enoyl-CoA Hydratase, Chain A, domain 1"/>
    <property type="match status" value="1"/>
</dbReference>
<dbReference type="Gene3D" id="6.20.330.10">
    <property type="match status" value="1"/>
</dbReference>
<keyword evidence="8 11" id="KW-1133">Transmembrane helix</keyword>
<gene>
    <name evidence="14" type="primary">sohB</name>
    <name evidence="14" type="ORF">G7Y82_04780</name>
</gene>
<evidence type="ECO:0000313" key="15">
    <source>
        <dbReference type="Proteomes" id="UP000653472"/>
    </source>
</evidence>
<dbReference type="Pfam" id="PF08496">
    <property type="entry name" value="Peptidase_S49_N"/>
    <property type="match status" value="1"/>
</dbReference>
<feature type="domain" description="Peptidase S49 N-terminal proteobacteria" evidence="13">
    <location>
        <begin position="3"/>
        <end position="156"/>
    </location>
</feature>
<evidence type="ECO:0000256" key="5">
    <source>
        <dbReference type="ARBA" id="ARBA00022692"/>
    </source>
</evidence>
<evidence type="ECO:0000256" key="2">
    <source>
        <dbReference type="ARBA" id="ARBA00008683"/>
    </source>
</evidence>
<dbReference type="InterPro" id="IPR029045">
    <property type="entry name" value="ClpP/crotonase-like_dom_sf"/>
</dbReference>
<dbReference type="AlphaFoldDB" id="A0A970B8Q4"/>
<comment type="subcellular location">
    <subcellularLocation>
        <location evidence="1">Cell membrane</location>
    </subcellularLocation>
</comment>
<dbReference type="GO" id="GO:0005886">
    <property type="term" value="C:plasma membrane"/>
    <property type="evidence" value="ECO:0007669"/>
    <property type="project" value="UniProtKB-SubCell"/>
</dbReference>
<dbReference type="InterPro" id="IPR002142">
    <property type="entry name" value="Peptidase_S49"/>
</dbReference>
<dbReference type="RefSeq" id="WP_168146869.1">
    <property type="nucleotide sequence ID" value="NZ_JAAVXB010000002.1"/>
</dbReference>
<feature type="compositionally biased region" description="Basic and acidic residues" evidence="10">
    <location>
        <begin position="73"/>
        <end position="83"/>
    </location>
</feature>
<accession>A0A970B8Q4</accession>
<dbReference type="GO" id="GO:0006508">
    <property type="term" value="P:proteolysis"/>
    <property type="evidence" value="ECO:0007669"/>
    <property type="project" value="UniProtKB-KW"/>
</dbReference>
<dbReference type="PANTHER" id="PTHR42987">
    <property type="entry name" value="PEPTIDASE S49"/>
    <property type="match status" value="1"/>
</dbReference>
<feature type="domain" description="Peptidase S49" evidence="12">
    <location>
        <begin position="160"/>
        <end position="303"/>
    </location>
</feature>
<evidence type="ECO:0000256" key="11">
    <source>
        <dbReference type="SAM" id="Phobius"/>
    </source>
</evidence>
<dbReference type="NCBIfam" id="NF008745">
    <property type="entry name" value="PRK11778.1"/>
    <property type="match status" value="1"/>
</dbReference>
<comment type="similarity">
    <text evidence="2">Belongs to the peptidase S49 family.</text>
</comment>
<dbReference type="InterPro" id="IPR047272">
    <property type="entry name" value="S49_SppA_C"/>
</dbReference>
<dbReference type="EMBL" id="JAAVXB010000002">
    <property type="protein sequence ID" value="NKF21621.1"/>
    <property type="molecule type" value="Genomic_DNA"/>
</dbReference>
<dbReference type="GO" id="GO:0004252">
    <property type="term" value="F:serine-type endopeptidase activity"/>
    <property type="evidence" value="ECO:0007669"/>
    <property type="project" value="InterPro"/>
</dbReference>
<proteinExistence type="inferred from homology"/>
<keyword evidence="4 14" id="KW-0645">Protease</keyword>
<evidence type="ECO:0000259" key="13">
    <source>
        <dbReference type="Pfam" id="PF08496"/>
    </source>
</evidence>
<comment type="caution">
    <text evidence="14">The sequence shown here is derived from an EMBL/GenBank/DDBJ whole genome shotgun (WGS) entry which is preliminary data.</text>
</comment>
<evidence type="ECO:0000259" key="12">
    <source>
        <dbReference type="Pfam" id="PF01343"/>
    </source>
</evidence>
<evidence type="ECO:0000256" key="6">
    <source>
        <dbReference type="ARBA" id="ARBA00022801"/>
    </source>
</evidence>
<keyword evidence="7" id="KW-0720">Serine protease</keyword>
<evidence type="ECO:0000313" key="14">
    <source>
        <dbReference type="EMBL" id="NKF21621.1"/>
    </source>
</evidence>
<feature type="region of interest" description="Disordered" evidence="10">
    <location>
        <begin position="73"/>
        <end position="97"/>
    </location>
</feature>
<organism evidence="14 15">
    <name type="scientific">Solimonas marina</name>
    <dbReference type="NCBI Taxonomy" id="2714601"/>
    <lineage>
        <taxon>Bacteria</taxon>
        <taxon>Pseudomonadati</taxon>
        <taxon>Pseudomonadota</taxon>
        <taxon>Gammaproteobacteria</taxon>
        <taxon>Nevskiales</taxon>
        <taxon>Nevskiaceae</taxon>
        <taxon>Solimonas</taxon>
    </lineage>
</organism>
<evidence type="ECO:0000256" key="8">
    <source>
        <dbReference type="ARBA" id="ARBA00022989"/>
    </source>
</evidence>
<evidence type="ECO:0000256" key="3">
    <source>
        <dbReference type="ARBA" id="ARBA00022475"/>
    </source>
</evidence>
<keyword evidence="15" id="KW-1185">Reference proteome</keyword>
<dbReference type="SUPFAM" id="SSF52096">
    <property type="entry name" value="ClpP/crotonase"/>
    <property type="match status" value="1"/>
</dbReference>
<keyword evidence="6 14" id="KW-0378">Hydrolase</keyword>
<protein>
    <submittedName>
        <fullName evidence="14">Protease SohB</fullName>
        <ecNumber evidence="14">3.4.21.-</ecNumber>
    </submittedName>
</protein>
<evidence type="ECO:0000256" key="9">
    <source>
        <dbReference type="ARBA" id="ARBA00023136"/>
    </source>
</evidence>
<evidence type="ECO:0000256" key="7">
    <source>
        <dbReference type="ARBA" id="ARBA00022825"/>
    </source>
</evidence>
<dbReference type="EC" id="3.4.21.-" evidence="14"/>
<evidence type="ECO:0000256" key="10">
    <source>
        <dbReference type="SAM" id="MobiDB-lite"/>
    </source>
</evidence>
<keyword evidence="9 11" id="KW-0472">Membrane</keyword>
<name>A0A970B8Q4_9GAMM</name>
<dbReference type="InterPro" id="IPR013703">
    <property type="entry name" value="Peptidase_S49_N_proteobac"/>
</dbReference>
<feature type="transmembrane region" description="Helical" evidence="11">
    <location>
        <begin position="12"/>
        <end position="33"/>
    </location>
</feature>
<keyword evidence="5 11" id="KW-0812">Transmembrane</keyword>
<dbReference type="Pfam" id="PF01343">
    <property type="entry name" value="Peptidase_S49"/>
    <property type="match status" value="1"/>
</dbReference>
<evidence type="ECO:0000256" key="4">
    <source>
        <dbReference type="ARBA" id="ARBA00022670"/>
    </source>
</evidence>
<reference evidence="14" key="1">
    <citation type="submission" date="2020-03" db="EMBL/GenBank/DDBJ databases">
        <title>Solimonas marina sp. nov., isolated from deep seawater of the Pacific Ocean.</title>
        <authorList>
            <person name="Liu X."/>
            <person name="Lai Q."/>
            <person name="Sun F."/>
            <person name="Gai Y."/>
            <person name="Li G."/>
            <person name="Shao Z."/>
        </authorList>
    </citation>
    <scope>NUCLEOTIDE SEQUENCE</scope>
    <source>
        <strain evidence="14">C16B3</strain>
    </source>
</reference>
<sequence length="347" mass="38751">MSEFLTQYALFFAKALTWVIAVGGLAILIFGLAREARGGGGAERLDIRNLNRRYERLADAIRDEVLDEAQHKALEKERQADEKKRRKQAKKGQSPDKPRVYALQFHGDLQASAVDSLREEISAVLQVARPGQDEVVLQLESEGGMVHGYGLAASQLVRLRSAGIGLTVAIDKVAASGGYLMACVADRIVAAPFAIVGSIGVVAQLPNFHRLLQRMNVDYELHTAGDFKRTLTLFGENTDAGREKFREEIEQTHALFKRFVADYRPSLEIERVATGEHWFGSQALELGLVDLLQTSDDYLLARSREADLLGLSFRRRQRLTQRLSEGLVRLGLGLRRSVEETALPRWR</sequence>
<dbReference type="Proteomes" id="UP000653472">
    <property type="component" value="Unassembled WGS sequence"/>
</dbReference>
<keyword evidence="3" id="KW-1003">Cell membrane</keyword>